<reference evidence="1" key="1">
    <citation type="submission" date="2019-08" db="EMBL/GenBank/DDBJ databases">
        <title>The complete genome of Acinetobacter defluvii strain WCHAD010030.</title>
        <authorList>
            <person name="Hu Y."/>
            <person name="Qin J."/>
            <person name="Feng Y."/>
            <person name="Zong Z."/>
        </authorList>
    </citation>
    <scope>NUCLEOTIDE SEQUENCE</scope>
    <source>
        <strain evidence="1">WCHA30</strain>
        <plasmid evidence="1">p1_010030</plasmid>
    </source>
</reference>
<sequence length="181" mass="20700">MNDIILDVRISKYEEPVRMIAIFDRQNGRLTIERALPYALPKDPYKNKTAEQVKQLKANERYTLRVVDDPNIYKWDLRFQEQENLTQAIASYYELQRSGCLILGSEIASRYLVDSVLQTTKVDANRGNAYEIDHEQTSCGHIAVLAACWAALRSGRTAALVDDQDEATPEQEDDFLVPFTI</sequence>
<dbReference type="RefSeq" id="WP_065994800.1">
    <property type="nucleotide sequence ID" value="NZ_CP029389.2"/>
</dbReference>
<evidence type="ECO:0000313" key="2">
    <source>
        <dbReference type="Proteomes" id="UP000245977"/>
    </source>
</evidence>
<keyword evidence="1" id="KW-0614">Plasmid</keyword>
<dbReference type="EMBL" id="CP029389">
    <property type="protein sequence ID" value="AWL27132.1"/>
    <property type="molecule type" value="Genomic_DNA"/>
</dbReference>
<dbReference type="Proteomes" id="UP000245977">
    <property type="component" value="Plasmid p1_010030"/>
</dbReference>
<geneLocation type="plasmid" evidence="1 2">
    <name>p1_010030</name>
</geneLocation>
<gene>
    <name evidence="1" type="ORF">DJ533_00160</name>
</gene>
<dbReference type="KEGG" id="adv:DJ533_00160"/>
<evidence type="ECO:0000313" key="1">
    <source>
        <dbReference type="EMBL" id="AWL27132.1"/>
    </source>
</evidence>
<protein>
    <submittedName>
        <fullName evidence="1">Uncharacterized protein</fullName>
    </submittedName>
</protein>
<dbReference type="OrthoDB" id="6691123at2"/>
<keyword evidence="2" id="KW-1185">Reference proteome</keyword>
<proteinExistence type="predicted"/>
<organism evidence="1 2">
    <name type="scientific">Acinetobacter defluvii</name>
    <dbReference type="NCBI Taxonomy" id="1871111"/>
    <lineage>
        <taxon>Bacteria</taxon>
        <taxon>Pseudomonadati</taxon>
        <taxon>Pseudomonadota</taxon>
        <taxon>Gammaproteobacteria</taxon>
        <taxon>Moraxellales</taxon>
        <taxon>Moraxellaceae</taxon>
        <taxon>Acinetobacter</taxon>
    </lineage>
</organism>
<name>A0A2S2F9X4_9GAMM</name>
<dbReference type="AlphaFoldDB" id="A0A2S2F9X4"/>
<accession>A0A2S2F9X4</accession>
<dbReference type="STRING" id="1871111.GCA_001704615_00919"/>